<dbReference type="PANTHER" id="PTHR22941:SF308">
    <property type="entry name" value="SERPENTINE RECEPTOR, CLASS H"/>
    <property type="match status" value="1"/>
</dbReference>
<evidence type="ECO:0000256" key="1">
    <source>
        <dbReference type="SAM" id="Phobius"/>
    </source>
</evidence>
<keyword evidence="1" id="KW-1133">Transmembrane helix</keyword>
<protein>
    <submittedName>
        <fullName evidence="3">Serpentine Receptor, class H</fullName>
    </submittedName>
</protein>
<feature type="transmembrane region" description="Helical" evidence="1">
    <location>
        <begin position="42"/>
        <end position="64"/>
    </location>
</feature>
<organism evidence="2 3">
    <name type="scientific">Caenorhabditis tropicalis</name>
    <dbReference type="NCBI Taxonomy" id="1561998"/>
    <lineage>
        <taxon>Eukaryota</taxon>
        <taxon>Metazoa</taxon>
        <taxon>Ecdysozoa</taxon>
        <taxon>Nematoda</taxon>
        <taxon>Chromadorea</taxon>
        <taxon>Rhabditida</taxon>
        <taxon>Rhabditina</taxon>
        <taxon>Rhabditomorpha</taxon>
        <taxon>Rhabditoidea</taxon>
        <taxon>Rhabditidae</taxon>
        <taxon>Peloderinae</taxon>
        <taxon>Caenorhabditis</taxon>
    </lineage>
</organism>
<proteinExistence type="predicted"/>
<dbReference type="Pfam" id="PF10318">
    <property type="entry name" value="7TM_GPCR_Srh"/>
    <property type="match status" value="1"/>
</dbReference>
<dbReference type="PANTHER" id="PTHR22941">
    <property type="entry name" value="SERPENTINE RECEPTOR"/>
    <property type="match status" value="1"/>
</dbReference>
<feature type="transmembrane region" description="Helical" evidence="1">
    <location>
        <begin position="242"/>
        <end position="264"/>
    </location>
</feature>
<name>A0A1I7SZE2_9PELO</name>
<dbReference type="eggNOG" id="ENOG502THDD">
    <property type="taxonomic scope" value="Eukaryota"/>
</dbReference>
<dbReference type="InterPro" id="IPR019422">
    <property type="entry name" value="7TM_GPCR_serpentine_rcpt_Srh"/>
</dbReference>
<sequence>MEKVKFSMLFLHLWGAWMDLFVSILSVPVFIFPILSGYALGVMYYILPTWITCYIGYASVGGLFDAVHGYKIISFSVLGSAVVMFFENRYNYLVRTDSETFSRKIKRFIHHFLNILFALFICSPPFYHPQEMPGFRETAHRKAPCLPATVINNPRFYTLNTTARTIITCLSIYLLTIFGQCVPFFVLTSRFILKFRIVSNRTAILQKQFFKALCIQISVPFLIMVIPAAYIFYVLHTGTLDIMLMNGAIAWISTHGLFSTIVMLRVHKPYRYAILEMVRCKRAPRFNPPEQFCPSAVSI</sequence>
<dbReference type="Proteomes" id="UP000095282">
    <property type="component" value="Unplaced"/>
</dbReference>
<keyword evidence="2" id="KW-1185">Reference proteome</keyword>
<feature type="transmembrane region" description="Helical" evidence="1">
    <location>
        <begin position="70"/>
        <end position="87"/>
    </location>
</feature>
<dbReference type="InterPro" id="IPR053220">
    <property type="entry name" value="Nematode_rcpt-like_serp_H"/>
</dbReference>
<dbReference type="AlphaFoldDB" id="A0A1I7SZE2"/>
<keyword evidence="1" id="KW-0472">Membrane</keyword>
<reference evidence="3" key="1">
    <citation type="submission" date="2016-11" db="UniProtKB">
        <authorList>
            <consortium name="WormBaseParasite"/>
        </authorList>
    </citation>
    <scope>IDENTIFICATION</scope>
</reference>
<feature type="transmembrane region" description="Helical" evidence="1">
    <location>
        <begin position="209"/>
        <end position="236"/>
    </location>
</feature>
<keyword evidence="1" id="KW-0812">Transmembrane</keyword>
<feature type="transmembrane region" description="Helical" evidence="1">
    <location>
        <begin position="108"/>
        <end position="127"/>
    </location>
</feature>
<evidence type="ECO:0000313" key="3">
    <source>
        <dbReference type="WBParaSite" id="Csp11.Scaffold408.g984.t1"/>
    </source>
</evidence>
<accession>A0A1I7SZE2</accession>
<dbReference type="WBParaSite" id="Csp11.Scaffold408.g984.t1">
    <property type="protein sequence ID" value="Csp11.Scaffold408.g984.t1"/>
    <property type="gene ID" value="Csp11.Scaffold408.g984"/>
</dbReference>
<feature type="transmembrane region" description="Helical" evidence="1">
    <location>
        <begin position="12"/>
        <end position="35"/>
    </location>
</feature>
<feature type="transmembrane region" description="Helical" evidence="1">
    <location>
        <begin position="165"/>
        <end position="188"/>
    </location>
</feature>
<evidence type="ECO:0000313" key="2">
    <source>
        <dbReference type="Proteomes" id="UP000095282"/>
    </source>
</evidence>